<accession>A0AAV0WF75</accession>
<protein>
    <recommendedName>
        <fullName evidence="1">DUF4806 domain-containing protein</fullName>
    </recommendedName>
</protein>
<dbReference type="EMBL" id="CARXXK010000002">
    <property type="protein sequence ID" value="CAI6354460.1"/>
    <property type="molecule type" value="Genomic_DNA"/>
</dbReference>
<dbReference type="Proteomes" id="UP001160148">
    <property type="component" value="Unassembled WGS sequence"/>
</dbReference>
<reference evidence="2 3" key="1">
    <citation type="submission" date="2023-01" db="EMBL/GenBank/DDBJ databases">
        <authorList>
            <person name="Whitehead M."/>
        </authorList>
    </citation>
    <scope>NUCLEOTIDE SEQUENCE [LARGE SCALE GENOMIC DNA]</scope>
</reference>
<organism evidence="2 3">
    <name type="scientific">Macrosiphum euphorbiae</name>
    <name type="common">potato aphid</name>
    <dbReference type="NCBI Taxonomy" id="13131"/>
    <lineage>
        <taxon>Eukaryota</taxon>
        <taxon>Metazoa</taxon>
        <taxon>Ecdysozoa</taxon>
        <taxon>Arthropoda</taxon>
        <taxon>Hexapoda</taxon>
        <taxon>Insecta</taxon>
        <taxon>Pterygota</taxon>
        <taxon>Neoptera</taxon>
        <taxon>Paraneoptera</taxon>
        <taxon>Hemiptera</taxon>
        <taxon>Sternorrhyncha</taxon>
        <taxon>Aphidomorpha</taxon>
        <taxon>Aphidoidea</taxon>
        <taxon>Aphididae</taxon>
        <taxon>Macrosiphini</taxon>
        <taxon>Macrosiphum</taxon>
    </lineage>
</organism>
<dbReference type="PANTHER" id="PTHR34153:SF2">
    <property type="entry name" value="SI:CH211-262H13.3-RELATED"/>
    <property type="match status" value="1"/>
</dbReference>
<comment type="caution">
    <text evidence="2">The sequence shown here is derived from an EMBL/GenBank/DDBJ whole genome shotgun (WGS) entry which is preliminary data.</text>
</comment>
<sequence>MYSKQLSLGTKRRRVQSEIDFIYKHKPSCSKSSSESSNNSIELNNEVLDNIEYLPELGQTIILENSDPSVRFTNISNKHFSSNDGVCLEENINDRNNITDFTLTQNLANWAVKCNVPLNTVSSLLGVLKPYEGIRMPFIPKDGRTLLNTVNISSSQFEKQDINVQLGSPHSDVSSVLYDASQRLIEPKQTMSAPVVDVINNKNNAAITTILETQNKMLRIVMDMKHSIHNLSLKLNIIENNQMEISNNSKNNMMPVSYVSELTTYNFPIKTEEELQEFELKLTELPYKLRLVNELTILARDTVNNTLRRMLSKLFHNTLLSTYSYIGKNKKKPFQSLNANKVIFESIRKITKFEKATDFEIETPIKHYLAGAKFREQGKKNSI</sequence>
<evidence type="ECO:0000313" key="3">
    <source>
        <dbReference type="Proteomes" id="UP001160148"/>
    </source>
</evidence>
<dbReference type="PANTHER" id="PTHR34153">
    <property type="entry name" value="SI:CH211-262H13.3-RELATED-RELATED"/>
    <property type="match status" value="1"/>
</dbReference>
<gene>
    <name evidence="2" type="ORF">MEUPH1_LOCUS10460</name>
</gene>
<dbReference type="Pfam" id="PF16064">
    <property type="entry name" value="DUF4806"/>
    <property type="match status" value="1"/>
</dbReference>
<proteinExistence type="predicted"/>
<dbReference type="AlphaFoldDB" id="A0AAV0WF75"/>
<evidence type="ECO:0000313" key="2">
    <source>
        <dbReference type="EMBL" id="CAI6354460.1"/>
    </source>
</evidence>
<dbReference type="InterPro" id="IPR032071">
    <property type="entry name" value="DUF4806"/>
</dbReference>
<keyword evidence="3" id="KW-1185">Reference proteome</keyword>
<evidence type="ECO:0000259" key="1">
    <source>
        <dbReference type="Pfam" id="PF16064"/>
    </source>
</evidence>
<name>A0AAV0WF75_9HEMI</name>
<feature type="domain" description="DUF4806" evidence="1">
    <location>
        <begin position="265"/>
        <end position="344"/>
    </location>
</feature>